<evidence type="ECO:0000259" key="1">
    <source>
        <dbReference type="Pfam" id="PF10077"/>
    </source>
</evidence>
<keyword evidence="5" id="KW-1185">Reference proteome</keyword>
<protein>
    <submittedName>
        <fullName evidence="4">Uncharacterized protein</fullName>
    </submittedName>
</protein>
<dbReference type="AlphaFoldDB" id="A0A1M6LLF0"/>
<organism evidence="4 5">
    <name type="scientific">Clostridium cavendishii DSM 21758</name>
    <dbReference type="NCBI Taxonomy" id="1121302"/>
    <lineage>
        <taxon>Bacteria</taxon>
        <taxon>Bacillati</taxon>
        <taxon>Bacillota</taxon>
        <taxon>Clostridia</taxon>
        <taxon>Eubacteriales</taxon>
        <taxon>Clostridiaceae</taxon>
        <taxon>Clostridium</taxon>
    </lineage>
</organism>
<gene>
    <name evidence="4" type="ORF">SAMN02745163_02420</name>
</gene>
<dbReference type="InterPro" id="IPR053886">
    <property type="entry name" value="DUF4026_middle"/>
</dbReference>
<dbReference type="EMBL" id="FQZB01000010">
    <property type="protein sequence ID" value="SHJ72036.1"/>
    <property type="molecule type" value="Genomic_DNA"/>
</dbReference>
<sequence length="434" mass="50319">MENEELYNLLEDGEINLPSEMALVFRKNSNPISYEDVVSKLKENNTFDNVMLQVDENGIQGTISVDDVEYDIRIMLGASIDDMIDLEALTVMNRITEEEIEEIKESNMNVYTSMKFNEVSDKSYLVQLKIMAAISDDYVALVDLSACKIISGKWVRMTIETDVEPLTKYLYTIHGVYDEKKGKRSYWMHTHGLHRCGCVELEVLNIDDLATEHQSALNTFAARFVEEGMIKRGEEISIGYAGDMYLGYTWYPWEQALDMMSKKKSIFSRKKNFLGDIQDRDEFHSQPSGILFACNEGNIAEVTVFNELLVNNPIFFLTNRETYKMSMIAKKRFNYFSELFNKYKNDEENWRFLFKAGIPTNLDNDDIDAEHLWFILEGIKDNNLIGRLINEPYHIADMKVEEIYEVSIDKLTDWLIQSTKGEFSPDTIYSCIDQ</sequence>
<dbReference type="OrthoDB" id="1846902at2"/>
<evidence type="ECO:0000313" key="4">
    <source>
        <dbReference type="EMBL" id="SHJ72036.1"/>
    </source>
</evidence>
<dbReference type="InterPro" id="IPR025102">
    <property type="entry name" value="DUF4026_N"/>
</dbReference>
<dbReference type="RefSeq" id="WP_072987770.1">
    <property type="nucleotide sequence ID" value="NZ_FQZB01000010.1"/>
</dbReference>
<evidence type="ECO:0000313" key="5">
    <source>
        <dbReference type="Proteomes" id="UP000184310"/>
    </source>
</evidence>
<dbReference type="InterPro" id="IPR018756">
    <property type="entry name" value="DUF2314"/>
</dbReference>
<dbReference type="Pfam" id="PF22789">
    <property type="entry name" value="DUF4026_C"/>
    <property type="match status" value="1"/>
</dbReference>
<reference evidence="4 5" key="1">
    <citation type="submission" date="2016-11" db="EMBL/GenBank/DDBJ databases">
        <authorList>
            <person name="Jaros S."/>
            <person name="Januszkiewicz K."/>
            <person name="Wedrychowicz H."/>
        </authorList>
    </citation>
    <scope>NUCLEOTIDE SEQUENCE [LARGE SCALE GENOMIC DNA]</scope>
    <source>
        <strain evidence="4 5">DSM 21758</strain>
    </source>
</reference>
<evidence type="ECO:0000259" key="3">
    <source>
        <dbReference type="Pfam" id="PF22789"/>
    </source>
</evidence>
<feature type="domain" description="DUF4026" evidence="3">
    <location>
        <begin position="173"/>
        <end position="292"/>
    </location>
</feature>
<evidence type="ECO:0000259" key="2">
    <source>
        <dbReference type="Pfam" id="PF13218"/>
    </source>
</evidence>
<name>A0A1M6LLF0_9CLOT</name>
<proteinExistence type="predicted"/>
<accession>A0A1M6LLF0</accession>
<dbReference type="Proteomes" id="UP000184310">
    <property type="component" value="Unassembled WGS sequence"/>
</dbReference>
<dbReference type="Pfam" id="PF13218">
    <property type="entry name" value="DUF4026_N"/>
    <property type="match status" value="1"/>
</dbReference>
<feature type="domain" description="DUF2314" evidence="1">
    <location>
        <begin position="329"/>
        <end position="420"/>
    </location>
</feature>
<feature type="domain" description="DUF4026" evidence="2">
    <location>
        <begin position="19"/>
        <end position="165"/>
    </location>
</feature>
<dbReference type="Pfam" id="PF10077">
    <property type="entry name" value="DUF2314"/>
    <property type="match status" value="1"/>
</dbReference>